<dbReference type="PANTHER" id="PTHR11475:SF58">
    <property type="entry name" value="PEROXIDASIN"/>
    <property type="match status" value="1"/>
</dbReference>
<dbReference type="SMART" id="SM00408">
    <property type="entry name" value="IGc2"/>
    <property type="match status" value="4"/>
</dbReference>
<dbReference type="GO" id="GO:0005783">
    <property type="term" value="C:endoplasmic reticulum"/>
    <property type="evidence" value="ECO:0007669"/>
    <property type="project" value="UniProtKB-SubCell"/>
</dbReference>
<keyword evidence="8 24" id="KW-0479">Metal-binding</keyword>
<reference evidence="29" key="1">
    <citation type="submission" date="2013-06" db="EMBL/GenBank/DDBJ databases">
        <title>Upstream open reading frames and Kozak regions of a set of assembled transcriptome sequences from the spider Cupiennius salei.</title>
        <authorList>
            <person name="French A.S."/>
            <person name="Li A.W."/>
            <person name="Meisner S."/>
            <person name="Torkkeli P.H."/>
        </authorList>
    </citation>
    <scope>NUCLEOTIDE SEQUENCE</scope>
    <source>
        <tissue evidence="29">Leg hypodermis</tissue>
    </source>
</reference>
<dbReference type="GO" id="GO:0046872">
    <property type="term" value="F:metal ion binding"/>
    <property type="evidence" value="ECO:0007669"/>
    <property type="project" value="UniProtKB-KW"/>
</dbReference>
<dbReference type="InterPro" id="IPR013783">
    <property type="entry name" value="Ig-like_fold"/>
</dbReference>
<evidence type="ECO:0000256" key="7">
    <source>
        <dbReference type="ARBA" id="ARBA00022617"/>
    </source>
</evidence>
<dbReference type="GO" id="GO:0070831">
    <property type="term" value="P:basement membrane assembly"/>
    <property type="evidence" value="ECO:0007669"/>
    <property type="project" value="UniProtKB-ARBA"/>
</dbReference>
<evidence type="ECO:0000256" key="11">
    <source>
        <dbReference type="ARBA" id="ARBA00022824"/>
    </source>
</evidence>
<dbReference type="FunFam" id="2.60.40.10:FF:000248">
    <property type="entry name" value="peroxidasin homolog"/>
    <property type="match status" value="1"/>
</dbReference>
<keyword evidence="13" id="KW-0560">Oxidoreductase</keyword>
<evidence type="ECO:0000256" key="8">
    <source>
        <dbReference type="ARBA" id="ARBA00022723"/>
    </source>
</evidence>
<dbReference type="Pfam" id="PF13855">
    <property type="entry name" value="LRR_8"/>
    <property type="match status" value="1"/>
</dbReference>
<comment type="catalytic activity">
    <reaction evidence="21">
        <text>L-tyrosyl-[protein] + bromide + H2O2 + H(+) = 3-bromo-L-tyrosyl-[protein] + 2 H2O</text>
        <dbReference type="Rhea" id="RHEA:69360"/>
        <dbReference type="Rhea" id="RHEA-COMP:10136"/>
        <dbReference type="Rhea" id="RHEA-COMP:17686"/>
        <dbReference type="ChEBI" id="CHEBI:15377"/>
        <dbReference type="ChEBI" id="CHEBI:15378"/>
        <dbReference type="ChEBI" id="CHEBI:15858"/>
        <dbReference type="ChEBI" id="CHEBI:16240"/>
        <dbReference type="ChEBI" id="CHEBI:46858"/>
        <dbReference type="ChEBI" id="CHEBI:183512"/>
    </reaction>
    <physiologicalReaction direction="left-to-right" evidence="21">
        <dbReference type="Rhea" id="RHEA:69361"/>
    </physiologicalReaction>
</comment>
<evidence type="ECO:0000256" key="9">
    <source>
        <dbReference type="ARBA" id="ARBA00022729"/>
    </source>
</evidence>
<comment type="cofactor">
    <cofactor evidence="1">
        <name>heme b</name>
        <dbReference type="ChEBI" id="CHEBI:60344"/>
    </cofactor>
</comment>
<dbReference type="SUPFAM" id="SSF48726">
    <property type="entry name" value="Immunoglobulin"/>
    <property type="match status" value="4"/>
</dbReference>
<protein>
    <submittedName>
        <fullName evidence="29">Putative peroxidasin</fullName>
    </submittedName>
</protein>
<keyword evidence="9 26" id="KW-0732">Signal</keyword>
<evidence type="ECO:0000256" key="26">
    <source>
        <dbReference type="SAM" id="SignalP"/>
    </source>
</evidence>
<dbReference type="InterPro" id="IPR019791">
    <property type="entry name" value="Haem_peroxidase_animal"/>
</dbReference>
<evidence type="ECO:0000256" key="16">
    <source>
        <dbReference type="ARBA" id="ARBA00023180"/>
    </source>
</evidence>
<dbReference type="Pfam" id="PF23334">
    <property type="entry name" value="VWC2L_2nd"/>
    <property type="match status" value="1"/>
</dbReference>
<dbReference type="Gene3D" id="3.80.10.10">
    <property type="entry name" value="Ribonuclease Inhibitor"/>
    <property type="match status" value="2"/>
</dbReference>
<keyword evidence="11" id="KW-0256">Endoplasmic reticulum</keyword>
<dbReference type="PROSITE" id="PS50835">
    <property type="entry name" value="IG_LIKE"/>
    <property type="match status" value="4"/>
</dbReference>
<keyword evidence="5" id="KW-0575">Peroxidase</keyword>
<evidence type="ECO:0000256" key="3">
    <source>
        <dbReference type="ARBA" id="ARBA00004613"/>
    </source>
</evidence>
<evidence type="ECO:0000259" key="27">
    <source>
        <dbReference type="PROSITE" id="PS50184"/>
    </source>
</evidence>
<dbReference type="FunFam" id="3.80.10.10:FF:000071">
    <property type="entry name" value="peroxidasin homolog"/>
    <property type="match status" value="1"/>
</dbReference>
<dbReference type="PRINTS" id="PR00457">
    <property type="entry name" value="ANPEROXIDASE"/>
</dbReference>
<dbReference type="SMART" id="SM00406">
    <property type="entry name" value="IGv"/>
    <property type="match status" value="3"/>
</dbReference>
<dbReference type="GO" id="GO:0048731">
    <property type="term" value="P:system development"/>
    <property type="evidence" value="ECO:0007669"/>
    <property type="project" value="UniProtKB-ARBA"/>
</dbReference>
<evidence type="ECO:0000259" key="28">
    <source>
        <dbReference type="PROSITE" id="PS50835"/>
    </source>
</evidence>
<dbReference type="InterPro" id="IPR037120">
    <property type="entry name" value="Haem_peroxidase_sf_animal"/>
</dbReference>
<keyword evidence="10" id="KW-0677">Repeat</keyword>
<dbReference type="InterPro" id="IPR034824">
    <property type="entry name" value="Peroxidasin_peroxidase"/>
</dbReference>
<dbReference type="Pfam" id="PF13927">
    <property type="entry name" value="Ig_3"/>
    <property type="match status" value="1"/>
</dbReference>
<dbReference type="SMART" id="SM00214">
    <property type="entry name" value="VWC"/>
    <property type="match status" value="1"/>
</dbReference>
<evidence type="ECO:0000256" key="25">
    <source>
        <dbReference type="SAM" id="Coils"/>
    </source>
</evidence>
<dbReference type="InterPro" id="IPR000372">
    <property type="entry name" value="LRRNT"/>
</dbReference>
<dbReference type="PROSITE" id="PS50292">
    <property type="entry name" value="PEROXIDASE_3"/>
    <property type="match status" value="1"/>
</dbReference>
<dbReference type="SUPFAM" id="SSF48113">
    <property type="entry name" value="Heme-dependent peroxidases"/>
    <property type="match status" value="1"/>
</dbReference>
<dbReference type="PROSITE" id="PS51450">
    <property type="entry name" value="LRR"/>
    <property type="match status" value="2"/>
</dbReference>
<evidence type="ECO:0000256" key="12">
    <source>
        <dbReference type="ARBA" id="ARBA00022837"/>
    </source>
</evidence>
<evidence type="ECO:0000256" key="19">
    <source>
        <dbReference type="ARBA" id="ARBA00047610"/>
    </source>
</evidence>
<evidence type="ECO:0000256" key="21">
    <source>
        <dbReference type="ARBA" id="ARBA00048887"/>
    </source>
</evidence>
<evidence type="ECO:0000256" key="14">
    <source>
        <dbReference type="ARBA" id="ARBA00023004"/>
    </source>
</evidence>
<dbReference type="InterPro" id="IPR003599">
    <property type="entry name" value="Ig_sub"/>
</dbReference>
<dbReference type="SUPFAM" id="SSF52058">
    <property type="entry name" value="L domain-like"/>
    <property type="match status" value="1"/>
</dbReference>
<dbReference type="InterPro" id="IPR000483">
    <property type="entry name" value="Cys-rich_flank_reg_C"/>
</dbReference>
<keyword evidence="7 24" id="KW-0349">Heme</keyword>
<comment type="catalytic activity">
    <reaction evidence="18">
        <text>bromide + H2O2 = hypobromite + H2O</text>
        <dbReference type="Rhea" id="RHEA:66016"/>
        <dbReference type="ChEBI" id="CHEBI:15377"/>
        <dbReference type="ChEBI" id="CHEBI:15858"/>
        <dbReference type="ChEBI" id="CHEBI:16240"/>
        <dbReference type="ChEBI" id="CHEBI:29250"/>
    </reaction>
    <physiologicalReaction direction="left-to-right" evidence="18">
        <dbReference type="Rhea" id="RHEA:66017"/>
    </physiologicalReaction>
</comment>
<evidence type="ECO:0000256" key="5">
    <source>
        <dbReference type="ARBA" id="ARBA00022559"/>
    </source>
</evidence>
<evidence type="ECO:0000256" key="6">
    <source>
        <dbReference type="ARBA" id="ARBA00022614"/>
    </source>
</evidence>
<evidence type="ECO:0000256" key="24">
    <source>
        <dbReference type="PIRSR" id="PIRSR619791-2"/>
    </source>
</evidence>
<dbReference type="Pfam" id="PF07679">
    <property type="entry name" value="I-set"/>
    <property type="match status" value="3"/>
</dbReference>
<evidence type="ECO:0000256" key="15">
    <source>
        <dbReference type="ARBA" id="ARBA00023157"/>
    </source>
</evidence>
<dbReference type="GO" id="GO:0004601">
    <property type="term" value="F:peroxidase activity"/>
    <property type="evidence" value="ECO:0007669"/>
    <property type="project" value="UniProtKB-KW"/>
</dbReference>
<feature type="domain" description="Ig-like" evidence="28">
    <location>
        <begin position="427"/>
        <end position="513"/>
    </location>
</feature>
<comment type="catalytic activity">
    <reaction evidence="19">
        <text>L-lysyl-[collagen] + L-methionyl-[collagen] + H2O2 = [collagen]-L-lysyl-N-S-L-methionyl-[collagen] + 2 H2O + H(+)</text>
        <dbReference type="Rhea" id="RHEA:66020"/>
        <dbReference type="Rhea" id="RHEA-COMP:12751"/>
        <dbReference type="Rhea" id="RHEA-COMP:16949"/>
        <dbReference type="Rhea" id="RHEA-COMP:16951"/>
        <dbReference type="ChEBI" id="CHEBI:15377"/>
        <dbReference type="ChEBI" id="CHEBI:15378"/>
        <dbReference type="ChEBI" id="CHEBI:16044"/>
        <dbReference type="ChEBI" id="CHEBI:16240"/>
        <dbReference type="ChEBI" id="CHEBI:29969"/>
        <dbReference type="ChEBI" id="CHEBI:166867"/>
    </reaction>
    <physiologicalReaction direction="left-to-right" evidence="19">
        <dbReference type="Rhea" id="RHEA:66021"/>
    </physiologicalReaction>
</comment>
<evidence type="ECO:0000256" key="2">
    <source>
        <dbReference type="ARBA" id="ARBA00004240"/>
    </source>
</evidence>
<dbReference type="FunFam" id="2.60.40.10:FF:000163">
    <property type="entry name" value="peroxidasin homolog"/>
    <property type="match status" value="1"/>
</dbReference>
<proteinExistence type="evidence at transcript level"/>
<evidence type="ECO:0000256" key="17">
    <source>
        <dbReference type="ARBA" id="ARBA00023319"/>
    </source>
</evidence>
<feature type="coiled-coil region" evidence="25">
    <location>
        <begin position="1369"/>
        <end position="1396"/>
    </location>
</feature>
<evidence type="ECO:0000256" key="10">
    <source>
        <dbReference type="ARBA" id="ARBA00022737"/>
    </source>
</evidence>
<feature type="chain" id="PRO_5004586724" evidence="26">
    <location>
        <begin position="27"/>
        <end position="1460"/>
    </location>
</feature>
<dbReference type="Gene3D" id="6.20.200.20">
    <property type="match status" value="1"/>
</dbReference>
<evidence type="ECO:0000313" key="29">
    <source>
        <dbReference type="EMBL" id="JAA92916.1"/>
    </source>
</evidence>
<name>T1DFR8_CUPSA</name>
<keyword evidence="12" id="KW-0106">Calcium</keyword>
<keyword evidence="14 24" id="KW-0408">Iron</keyword>
<dbReference type="SMART" id="SM00369">
    <property type="entry name" value="LRR_TYP"/>
    <property type="match status" value="5"/>
</dbReference>
<keyword evidence="16" id="KW-0325">Glycoprotein</keyword>
<dbReference type="InterPro" id="IPR001007">
    <property type="entry name" value="VWF_dom"/>
</dbReference>
<dbReference type="InterPro" id="IPR001611">
    <property type="entry name" value="Leu-rich_rpt"/>
</dbReference>
<dbReference type="InterPro" id="IPR003591">
    <property type="entry name" value="Leu-rich_rpt_typical-subtyp"/>
</dbReference>
<dbReference type="FunFam" id="2.60.40.10:FF:000612">
    <property type="entry name" value="palladin isoform X1"/>
    <property type="match status" value="1"/>
</dbReference>
<dbReference type="SMART" id="SM00365">
    <property type="entry name" value="LRR_SD22"/>
    <property type="match status" value="4"/>
</dbReference>
<keyword evidence="15" id="KW-1015">Disulfide bond</keyword>
<comment type="catalytic activity">
    <reaction evidence="20">
        <text>L-lysyl-[collagen] + L-methionyl-[collagen] + hypobromite = [collagen]-L-lysyl-N-S-L-methionyl-[collagen] + bromide + H2O + H(+)</text>
        <dbReference type="Rhea" id="RHEA:66024"/>
        <dbReference type="Rhea" id="RHEA-COMP:12751"/>
        <dbReference type="Rhea" id="RHEA-COMP:16949"/>
        <dbReference type="Rhea" id="RHEA-COMP:16951"/>
        <dbReference type="ChEBI" id="CHEBI:15377"/>
        <dbReference type="ChEBI" id="CHEBI:15378"/>
        <dbReference type="ChEBI" id="CHEBI:15858"/>
        <dbReference type="ChEBI" id="CHEBI:16044"/>
        <dbReference type="ChEBI" id="CHEBI:29250"/>
        <dbReference type="ChEBI" id="CHEBI:29969"/>
        <dbReference type="ChEBI" id="CHEBI:166867"/>
    </reaction>
    <physiologicalReaction direction="left-to-right" evidence="20">
        <dbReference type="Rhea" id="RHEA:66025"/>
    </physiologicalReaction>
</comment>
<keyword evidence="6" id="KW-0433">Leucine-rich repeat</keyword>
<dbReference type="Gene3D" id="2.60.40.10">
    <property type="entry name" value="Immunoglobulins"/>
    <property type="match status" value="4"/>
</dbReference>
<dbReference type="InterPro" id="IPR013106">
    <property type="entry name" value="Ig_V-set"/>
</dbReference>
<evidence type="ECO:0000256" key="20">
    <source>
        <dbReference type="ARBA" id="ARBA00048396"/>
    </source>
</evidence>
<dbReference type="CDD" id="cd09826">
    <property type="entry name" value="peroxidasin_like"/>
    <property type="match status" value="1"/>
</dbReference>
<dbReference type="Pfam" id="PF03098">
    <property type="entry name" value="An_peroxidase"/>
    <property type="match status" value="1"/>
</dbReference>
<dbReference type="SMART" id="SM00409">
    <property type="entry name" value="IG"/>
    <property type="match status" value="4"/>
</dbReference>
<evidence type="ECO:0000256" key="1">
    <source>
        <dbReference type="ARBA" id="ARBA00001970"/>
    </source>
</evidence>
<organism evidence="29">
    <name type="scientific">Cupiennius salei</name>
    <name type="common">American wandering spider</name>
    <dbReference type="NCBI Taxonomy" id="6928"/>
    <lineage>
        <taxon>Eukaryota</taxon>
        <taxon>Metazoa</taxon>
        <taxon>Ecdysozoa</taxon>
        <taxon>Arthropoda</taxon>
        <taxon>Chelicerata</taxon>
        <taxon>Arachnida</taxon>
        <taxon>Araneae</taxon>
        <taxon>Araneomorphae</taxon>
        <taxon>Entelegynae</taxon>
        <taxon>Lycosoidea</taxon>
        <taxon>Ctenidae</taxon>
        <taxon>Cupiennius</taxon>
    </lineage>
</organism>
<dbReference type="EMBL" id="GAKT01000146">
    <property type="protein sequence ID" value="JAA92916.1"/>
    <property type="molecule type" value="mRNA"/>
</dbReference>
<sequence>MYPKEGNAMGLRALLLWLSVLGLARAQCPARCLCFRTTVRCMFLQLDTVPDVPDETTILDLRFNKIREIPRNTFKNLKDLNTLLLNNNHITKIDDEAFAGLEELRYLYLYKNKIKTIGSTAFKDLKNLEQLYIHFNKIERLEPNTFADLPSLERLFLHNNRLSKIPYGAFKHLKSLRRLRLDSNALICDCEIMWLADMLKESHSATQAAATCEFPTNLHGKPLMTLNNEDFRCKKPKLTEEPNDVDVSFGGIAYFTCKADGDPKPDIVWLHNSNEISPEEEERYSILTDGTLMITETQDLDEGVYECMAKNPVGEIKSRPAKMHYLKGRENKSKGILHFTQQPTDSTVPVGSTIVLPCSATSDIGTTINWTQNGIALPRIFRYYVSSSGDLTIKNVQRNDAGVYQCIASNSESSIAVSVKIAVAAPPVFLERPRDQEAIEGNSVELLCQVEGIPQPDLTWTRRDLPLRTGSRIQLLKDGSVLSIQRVNKLDEGTYTCHAENTAGVRSASALLIIRENVPPVFTRTPEDQHTSIGSSVELPCHAKGQPLPHMKWKKNGILMASESNHHRVSSNGDLYMFNIRPADDGVYECIAENNIGTASVTMRLTVVSDSPYIGRPGDRYIVSAFDEARQEVDKALNHTLFELFGESHLRTPGELLQAFRYPTNEARESARSAEIYERALEIVWKHVENGAQFNISEFNYKDILSIQKLELLANLSGCLVHRESSSCSDVCFHRNYRSFDGRCNNFNNPRWGSSLTPFVRLLPAVYENGFNTPIGWSRSHLYNGFPKPSARLVSTRVVSTDFVSKDSEYTHMLMQWGQFLDHDLDFSMPSISHASFVDGVDCATSCELATPCFPIEVPLDDRRINRVRCMEFVRSSAVCGSGLTSVFFNTVQPREQVNQLTAFIDASNVYGSNERVARHLREMSTQRGLLRSGVLMHTGKPLLPFNDGQPIDCKRDLTESSIDCFLAGDVRANEQLGLLAMHTLWMREHNRIARDLYSFNPHWDSDKIYHEARKIVGAVMQHITYSHWLPKILGKDGYAQLGPYKGYDPNVNPSIANIFATAALRFGHTLINPELLRLNETFQPIPQGNIPLRKAFFAPFRLLTEGGIDPLMRGLIYGAAKLKRPDQLLNSDLTEHLFTPAHLVAQDLAALNIQRGRDHGLPSYNEWRQYCNLSVATTFEDLRGEIKDRALLRKIESLYGHPDNIDIWVGGISEEFVKDAKVGPTFLCILTDQFERLRDGDRFWYESPGVFSPEQLVQIKQSSLGRVLCDSGDNITRMTNDVFTVPHLQNPNFVECSSIPKVELNVWTECCQECSASQGNEINRFNSRSRRSFVDRYDHADASHKYHNLTKTSRDWTENDFDITEERIEGIEELVGRLEKTVQKLSRKVRKLEAESKFRNEGGCYDQNKKKRYSGELWQKEKCTKCHCENNQVTCWVETCQPSQCQNPRIIDGECCPVC</sequence>
<dbReference type="GO" id="GO:0020037">
    <property type="term" value="F:heme binding"/>
    <property type="evidence" value="ECO:0007669"/>
    <property type="project" value="InterPro"/>
</dbReference>
<dbReference type="InterPro" id="IPR007110">
    <property type="entry name" value="Ig-like_dom"/>
</dbReference>
<keyword evidence="17" id="KW-0393">Immunoglobulin domain</keyword>
<dbReference type="GO" id="GO:0006979">
    <property type="term" value="P:response to oxidative stress"/>
    <property type="evidence" value="ECO:0007669"/>
    <property type="project" value="InterPro"/>
</dbReference>
<feature type="domain" description="Ig-like" evidence="28">
    <location>
        <begin position="337"/>
        <end position="422"/>
    </location>
</feature>
<dbReference type="Gene3D" id="1.10.640.10">
    <property type="entry name" value="Haem peroxidase domain superfamily, animal type"/>
    <property type="match status" value="1"/>
</dbReference>
<evidence type="ECO:0000256" key="23">
    <source>
        <dbReference type="ARBA" id="ARBA00061342"/>
    </source>
</evidence>
<dbReference type="SMART" id="SM00082">
    <property type="entry name" value="LRRCT"/>
    <property type="match status" value="1"/>
</dbReference>
<comment type="subcellular location">
    <subcellularLocation>
        <location evidence="2">Endoplasmic reticulum</location>
    </subcellularLocation>
    <subcellularLocation>
        <location evidence="3">Secreted</location>
    </subcellularLocation>
</comment>
<dbReference type="PROSITE" id="PS50184">
    <property type="entry name" value="VWFC_2"/>
    <property type="match status" value="1"/>
</dbReference>
<dbReference type="InterPro" id="IPR003598">
    <property type="entry name" value="Ig_sub2"/>
</dbReference>
<keyword evidence="4" id="KW-0964">Secreted</keyword>
<dbReference type="InterPro" id="IPR032675">
    <property type="entry name" value="LRR_dom_sf"/>
</dbReference>
<comment type="catalytic activity">
    <reaction evidence="22">
        <text>hypobromite + L-tyrosyl-[protein] + H(+) = 3-bromo-L-tyrosyl-[protein] + H2O</text>
        <dbReference type="Rhea" id="RHEA:69356"/>
        <dbReference type="Rhea" id="RHEA-COMP:10136"/>
        <dbReference type="Rhea" id="RHEA-COMP:17686"/>
        <dbReference type="ChEBI" id="CHEBI:15377"/>
        <dbReference type="ChEBI" id="CHEBI:15378"/>
        <dbReference type="ChEBI" id="CHEBI:29250"/>
        <dbReference type="ChEBI" id="CHEBI:46858"/>
        <dbReference type="ChEBI" id="CHEBI:183512"/>
    </reaction>
    <physiologicalReaction direction="left-to-right" evidence="22">
        <dbReference type="Rhea" id="RHEA:69357"/>
    </physiologicalReaction>
</comment>
<dbReference type="SMART" id="SM00013">
    <property type="entry name" value="LRRNT"/>
    <property type="match status" value="1"/>
</dbReference>
<dbReference type="InterPro" id="IPR010255">
    <property type="entry name" value="Haem_peroxidase_sf"/>
</dbReference>
<feature type="domain" description="Ig-like" evidence="28">
    <location>
        <begin position="236"/>
        <end position="324"/>
    </location>
</feature>
<dbReference type="PANTHER" id="PTHR11475">
    <property type="entry name" value="OXIDASE/PEROXIDASE"/>
    <property type="match status" value="1"/>
</dbReference>
<dbReference type="PROSITE" id="PS01208">
    <property type="entry name" value="VWFC_1"/>
    <property type="match status" value="1"/>
</dbReference>
<dbReference type="FunFam" id="1.10.640.10:FF:000001">
    <property type="entry name" value="Peroxidasin homolog"/>
    <property type="match status" value="1"/>
</dbReference>
<dbReference type="GO" id="GO:0031012">
    <property type="term" value="C:extracellular matrix"/>
    <property type="evidence" value="ECO:0007669"/>
    <property type="project" value="UniProtKB-ARBA"/>
</dbReference>
<dbReference type="GO" id="GO:0005615">
    <property type="term" value="C:extracellular space"/>
    <property type="evidence" value="ECO:0007669"/>
    <property type="project" value="TreeGrafter"/>
</dbReference>
<feature type="domain" description="VWFC" evidence="27">
    <location>
        <begin position="1403"/>
        <end position="1460"/>
    </location>
</feature>
<feature type="domain" description="Ig-like" evidence="28">
    <location>
        <begin position="520"/>
        <end position="606"/>
    </location>
</feature>
<evidence type="ECO:0000256" key="18">
    <source>
        <dbReference type="ARBA" id="ARBA00047544"/>
    </source>
</evidence>
<accession>T1DFR8</accession>
<evidence type="ECO:0000256" key="22">
    <source>
        <dbReference type="ARBA" id="ARBA00049501"/>
    </source>
</evidence>
<keyword evidence="25" id="KW-0175">Coiled coil</keyword>
<evidence type="ECO:0000256" key="13">
    <source>
        <dbReference type="ARBA" id="ARBA00023002"/>
    </source>
</evidence>
<feature type="binding site" description="axial binding residue" evidence="24">
    <location>
        <position position="1069"/>
    </location>
    <ligand>
        <name>heme b</name>
        <dbReference type="ChEBI" id="CHEBI:60344"/>
    </ligand>
    <ligandPart>
        <name>Fe</name>
        <dbReference type="ChEBI" id="CHEBI:18248"/>
    </ligandPart>
</feature>
<comment type="similarity">
    <text evidence="23">Belongs to the peroxidase family. XPO subfamily.</text>
</comment>
<dbReference type="SUPFAM" id="SSF57603">
    <property type="entry name" value="FnI-like domain"/>
    <property type="match status" value="1"/>
</dbReference>
<dbReference type="InterPro" id="IPR013098">
    <property type="entry name" value="Ig_I-set"/>
</dbReference>
<feature type="signal peptide" evidence="26">
    <location>
        <begin position="1"/>
        <end position="26"/>
    </location>
</feature>
<evidence type="ECO:0000256" key="4">
    <source>
        <dbReference type="ARBA" id="ARBA00022525"/>
    </source>
</evidence>
<dbReference type="InterPro" id="IPR036179">
    <property type="entry name" value="Ig-like_dom_sf"/>
</dbReference>